<evidence type="ECO:0000256" key="2">
    <source>
        <dbReference type="SAM" id="SignalP"/>
    </source>
</evidence>
<keyword evidence="4" id="KW-1185">Reference proteome</keyword>
<reference evidence="3 4" key="1">
    <citation type="journal article" date="2019" name="Sci. Rep.">
        <title>A high-quality genome of Eragrostis curvula grass provides insights into Poaceae evolution and supports new strategies to enhance forage quality.</title>
        <authorList>
            <person name="Carballo J."/>
            <person name="Santos B.A.C.M."/>
            <person name="Zappacosta D."/>
            <person name="Garbus I."/>
            <person name="Selva J.P."/>
            <person name="Gallo C.A."/>
            <person name="Diaz A."/>
            <person name="Albertini E."/>
            <person name="Caccamo M."/>
            <person name="Echenique V."/>
        </authorList>
    </citation>
    <scope>NUCLEOTIDE SEQUENCE [LARGE SCALE GENOMIC DNA]</scope>
    <source>
        <strain evidence="4">cv. Victoria</strain>
        <tissue evidence="3">Leaf</tissue>
    </source>
</reference>
<feature type="compositionally biased region" description="Basic and acidic residues" evidence="1">
    <location>
        <begin position="64"/>
        <end position="83"/>
    </location>
</feature>
<dbReference type="EMBL" id="RWGY01000007">
    <property type="protein sequence ID" value="TVU41161.1"/>
    <property type="molecule type" value="Genomic_DNA"/>
</dbReference>
<dbReference type="AlphaFoldDB" id="A0A5J9VZT0"/>
<feature type="chain" id="PRO_5023901510" evidence="2">
    <location>
        <begin position="23"/>
        <end position="215"/>
    </location>
</feature>
<evidence type="ECO:0000313" key="3">
    <source>
        <dbReference type="EMBL" id="TVU41161.1"/>
    </source>
</evidence>
<accession>A0A5J9VZT0</accession>
<feature type="non-terminal residue" evidence="3">
    <location>
        <position position="1"/>
    </location>
</feature>
<name>A0A5J9VZT0_9POAL</name>
<gene>
    <name evidence="3" type="ORF">EJB05_14660</name>
</gene>
<evidence type="ECO:0000256" key="1">
    <source>
        <dbReference type="SAM" id="MobiDB-lite"/>
    </source>
</evidence>
<evidence type="ECO:0000313" key="4">
    <source>
        <dbReference type="Proteomes" id="UP000324897"/>
    </source>
</evidence>
<proteinExistence type="predicted"/>
<comment type="caution">
    <text evidence="3">The sequence shown here is derived from an EMBL/GenBank/DDBJ whole genome shotgun (WGS) entry which is preliminary data.</text>
</comment>
<protein>
    <submittedName>
        <fullName evidence="3">Uncharacterized protein</fullName>
    </submittedName>
</protein>
<dbReference type="Gramene" id="TVU41161">
    <property type="protein sequence ID" value="TVU41161"/>
    <property type="gene ID" value="EJB05_14660"/>
</dbReference>
<organism evidence="3 4">
    <name type="scientific">Eragrostis curvula</name>
    <name type="common">weeping love grass</name>
    <dbReference type="NCBI Taxonomy" id="38414"/>
    <lineage>
        <taxon>Eukaryota</taxon>
        <taxon>Viridiplantae</taxon>
        <taxon>Streptophyta</taxon>
        <taxon>Embryophyta</taxon>
        <taxon>Tracheophyta</taxon>
        <taxon>Spermatophyta</taxon>
        <taxon>Magnoliopsida</taxon>
        <taxon>Liliopsida</taxon>
        <taxon>Poales</taxon>
        <taxon>Poaceae</taxon>
        <taxon>PACMAD clade</taxon>
        <taxon>Chloridoideae</taxon>
        <taxon>Eragrostideae</taxon>
        <taxon>Eragrostidinae</taxon>
        <taxon>Eragrostis</taxon>
    </lineage>
</organism>
<keyword evidence="2" id="KW-0732">Signal</keyword>
<sequence length="215" mass="24359">MCLLLPLLSCRPLHLLSSSAAAAPTPSFRRRRPCSLPQPRPPLLLAAAVACPCSRPGAALQSTRGDESPSHDEPRRDQVDDRIDLKNTSKIEIDVTSFRTVEDGRSVYHKGRVLEWWVDSEEYSIIDMEKDVLQHFSWASNQEANFWYDRDNGEMVRLATDQELLALLRASKIVKFIMTIGRSEMNVSDDNLAIVHEMNELQIAPITERVRAFCP</sequence>
<feature type="region of interest" description="Disordered" evidence="1">
    <location>
        <begin position="58"/>
        <end position="83"/>
    </location>
</feature>
<dbReference type="OrthoDB" id="689135at2759"/>
<feature type="signal peptide" evidence="2">
    <location>
        <begin position="1"/>
        <end position="22"/>
    </location>
</feature>
<dbReference type="Proteomes" id="UP000324897">
    <property type="component" value="Chromosome 4"/>
</dbReference>